<dbReference type="STRING" id="1237085.Ngar_c08090"/>
<gene>
    <name evidence="2" type="ordered locus">Ngar_c08090</name>
</gene>
<dbReference type="EMBL" id="CP002408">
    <property type="protein sequence ID" value="AFU57751.1"/>
    <property type="molecule type" value="Genomic_DNA"/>
</dbReference>
<evidence type="ECO:0000256" key="1">
    <source>
        <dbReference type="SAM" id="MobiDB-lite"/>
    </source>
</evidence>
<feature type="region of interest" description="Disordered" evidence="1">
    <location>
        <begin position="377"/>
        <end position="426"/>
    </location>
</feature>
<accession>K0I902</accession>
<reference evidence="2 3" key="1">
    <citation type="journal article" date="2012" name="Environ. Microbiol.">
        <title>The genome of the ammonia-oxidizing Candidatus Nitrososphaera gargensis: insights into metabolic versatility and environmental adaptations.</title>
        <authorList>
            <person name="Spang A."/>
            <person name="Poehlein A."/>
            <person name="Offre P."/>
            <person name="Zumbragel S."/>
            <person name="Haider S."/>
            <person name="Rychlik N."/>
            <person name="Nowka B."/>
            <person name="Schmeisser C."/>
            <person name="Lebedeva E.V."/>
            <person name="Rattei T."/>
            <person name="Bohm C."/>
            <person name="Schmid M."/>
            <person name="Galushko A."/>
            <person name="Hatzenpichler R."/>
            <person name="Weinmaier T."/>
            <person name="Daniel R."/>
            <person name="Schleper C."/>
            <person name="Spieck E."/>
            <person name="Streit W."/>
            <person name="Wagner M."/>
        </authorList>
    </citation>
    <scope>NUCLEOTIDE SEQUENCE [LARGE SCALE GENOMIC DNA]</scope>
    <source>
        <strain evidence="3">Ga9.2</strain>
    </source>
</reference>
<name>K0I902_NITGG</name>
<feature type="compositionally biased region" description="Basic and acidic residues" evidence="1">
    <location>
        <begin position="389"/>
        <end position="401"/>
    </location>
</feature>
<protein>
    <submittedName>
        <fullName evidence="2">Uncharacterized protein</fullName>
    </submittedName>
</protein>
<sequence>MMVLVIPISAFAESFTVITNKDIYTPDEKAIIVGAIPADAPDGYAVIIKITGPGGECATQNILPAENNSFRSRPVRLDGCGFGEISVSAFYAELNATSTFTISESSSQADAGSRMELRILKNTVLQAQETVNQKVKDLVEGGYVLPEEIAEKYGEGVSQASLALEAIEFGDAAEAKKHIIFALRDFREVLDALSENVARFEQTATDNNPDIVGMYDILQRYYYRLQLVAEKNHVDKEEEFKAAALLLSNIKRMIGEGNYEAAGRNLERVNMILEKIRSTLSEEGESKERLTSETNSTSEVDEELARKLIEIAARYENTVLELLNKTSSDPEAKAKVQEVIALIANARTSIEAGDLESARQNLSAAYHAINYTKKLVEDDEDGNTSASSKGKDSDNDSKESSNDDGEDSKKSGKKGSNRGNSDKEGQ</sequence>
<dbReference type="BioCyc" id="CNIT1237085:G1324-807-MONOMER"/>
<evidence type="ECO:0000313" key="3">
    <source>
        <dbReference type="Proteomes" id="UP000008037"/>
    </source>
</evidence>
<proteinExistence type="predicted"/>
<evidence type="ECO:0000313" key="2">
    <source>
        <dbReference type="EMBL" id="AFU57751.1"/>
    </source>
</evidence>
<organism evidence="2 3">
    <name type="scientific">Nitrososphaera gargensis (strain Ga9.2)</name>
    <dbReference type="NCBI Taxonomy" id="1237085"/>
    <lineage>
        <taxon>Archaea</taxon>
        <taxon>Nitrososphaerota</taxon>
        <taxon>Nitrososphaeria</taxon>
        <taxon>Nitrososphaerales</taxon>
        <taxon>Nitrososphaeraceae</taxon>
        <taxon>Nitrososphaera</taxon>
    </lineage>
</organism>
<dbReference type="Proteomes" id="UP000008037">
    <property type="component" value="Chromosome"/>
</dbReference>
<dbReference type="AlphaFoldDB" id="K0I902"/>
<dbReference type="InParanoid" id="K0I902"/>
<dbReference type="KEGG" id="nga:Ngar_c08090"/>
<dbReference type="HOGENOM" id="CLU_643433_0_0_2"/>
<keyword evidence="3" id="KW-1185">Reference proteome</keyword>